<dbReference type="OrthoDB" id="2985014at2759"/>
<dbReference type="FunFam" id="1.20.1250.20:FF:000068">
    <property type="entry name" value="MFS general substrate transporter"/>
    <property type="match status" value="1"/>
</dbReference>
<feature type="transmembrane region" description="Helical" evidence="6">
    <location>
        <begin position="287"/>
        <end position="309"/>
    </location>
</feature>
<keyword evidence="9" id="KW-1185">Reference proteome</keyword>
<keyword evidence="4 6" id="KW-1133">Transmembrane helix</keyword>
<feature type="transmembrane region" description="Helical" evidence="6">
    <location>
        <begin position="56"/>
        <end position="76"/>
    </location>
</feature>
<dbReference type="GO" id="GO:0022857">
    <property type="term" value="F:transmembrane transporter activity"/>
    <property type="evidence" value="ECO:0007669"/>
    <property type="project" value="InterPro"/>
</dbReference>
<name>A0A8J5QQE6_9ASCO</name>
<dbReference type="GeneID" id="73468479"/>
<evidence type="ECO:0000313" key="8">
    <source>
        <dbReference type="EMBL" id="KAG7664796.1"/>
    </source>
</evidence>
<feature type="transmembrane region" description="Helical" evidence="6">
    <location>
        <begin position="148"/>
        <end position="172"/>
    </location>
</feature>
<dbReference type="PANTHER" id="PTHR43791">
    <property type="entry name" value="PERMEASE-RELATED"/>
    <property type="match status" value="1"/>
</dbReference>
<feature type="transmembrane region" description="Helical" evidence="6">
    <location>
        <begin position="353"/>
        <end position="373"/>
    </location>
</feature>
<feature type="domain" description="Major facilitator superfamily (MFS) profile" evidence="7">
    <location>
        <begin position="58"/>
        <end position="474"/>
    </location>
</feature>
<dbReference type="InterPro" id="IPR011701">
    <property type="entry name" value="MFS"/>
</dbReference>
<reference evidence="8 9" key="1">
    <citation type="journal article" date="2021" name="DNA Res.">
        <title>Genome analysis of Candida subhashii reveals its hybrid nature and dual mitochondrial genome conformations.</title>
        <authorList>
            <person name="Mixao V."/>
            <person name="Hegedusova E."/>
            <person name="Saus E."/>
            <person name="Pryszcz L.P."/>
            <person name="Cillingova A."/>
            <person name="Nosek J."/>
            <person name="Gabaldon T."/>
        </authorList>
    </citation>
    <scope>NUCLEOTIDE SEQUENCE [LARGE SCALE GENOMIC DNA]</scope>
    <source>
        <strain evidence="8 9">CBS 10753</strain>
    </source>
</reference>
<feature type="transmembrane region" description="Helical" evidence="6">
    <location>
        <begin position="124"/>
        <end position="142"/>
    </location>
</feature>
<feature type="transmembrane region" description="Helical" evidence="6">
    <location>
        <begin position="379"/>
        <end position="404"/>
    </location>
</feature>
<proteinExistence type="predicted"/>
<evidence type="ECO:0000256" key="4">
    <source>
        <dbReference type="ARBA" id="ARBA00022989"/>
    </source>
</evidence>
<protein>
    <recommendedName>
        <fullName evidence="7">Major facilitator superfamily (MFS) profile domain-containing protein</fullName>
    </recommendedName>
</protein>
<dbReference type="GO" id="GO:0005886">
    <property type="term" value="C:plasma membrane"/>
    <property type="evidence" value="ECO:0007669"/>
    <property type="project" value="TreeGrafter"/>
</dbReference>
<keyword evidence="2" id="KW-0813">Transport</keyword>
<evidence type="ECO:0000256" key="6">
    <source>
        <dbReference type="SAM" id="Phobius"/>
    </source>
</evidence>
<evidence type="ECO:0000256" key="2">
    <source>
        <dbReference type="ARBA" id="ARBA00022448"/>
    </source>
</evidence>
<dbReference type="PROSITE" id="PS50850">
    <property type="entry name" value="MFS"/>
    <property type="match status" value="1"/>
</dbReference>
<evidence type="ECO:0000313" key="9">
    <source>
        <dbReference type="Proteomes" id="UP000694255"/>
    </source>
</evidence>
<keyword evidence="3 6" id="KW-0812">Transmembrane</keyword>
<comment type="subcellular location">
    <subcellularLocation>
        <location evidence="1">Membrane</location>
        <topology evidence="1">Multi-pass membrane protein</topology>
    </subcellularLocation>
</comment>
<feature type="transmembrane region" description="Helical" evidence="6">
    <location>
        <begin position="96"/>
        <end position="117"/>
    </location>
</feature>
<dbReference type="RefSeq" id="XP_049265028.1">
    <property type="nucleotide sequence ID" value="XM_049405355.1"/>
</dbReference>
<dbReference type="EMBL" id="JAGSYN010000064">
    <property type="protein sequence ID" value="KAG7664796.1"/>
    <property type="molecule type" value="Genomic_DNA"/>
</dbReference>
<dbReference type="Pfam" id="PF07690">
    <property type="entry name" value="MFS_1"/>
    <property type="match status" value="1"/>
</dbReference>
<dbReference type="FunFam" id="1.20.1250.20:FF:000057">
    <property type="entry name" value="MFS general substrate transporter"/>
    <property type="match status" value="1"/>
</dbReference>
<feature type="transmembrane region" description="Helical" evidence="6">
    <location>
        <begin position="184"/>
        <end position="205"/>
    </location>
</feature>
<evidence type="ECO:0000256" key="1">
    <source>
        <dbReference type="ARBA" id="ARBA00004141"/>
    </source>
</evidence>
<organism evidence="8 9">
    <name type="scientific">[Candida] subhashii</name>
    <dbReference type="NCBI Taxonomy" id="561895"/>
    <lineage>
        <taxon>Eukaryota</taxon>
        <taxon>Fungi</taxon>
        <taxon>Dikarya</taxon>
        <taxon>Ascomycota</taxon>
        <taxon>Saccharomycotina</taxon>
        <taxon>Pichiomycetes</taxon>
        <taxon>Debaryomycetaceae</taxon>
        <taxon>Spathaspora</taxon>
    </lineage>
</organism>
<evidence type="ECO:0000259" key="7">
    <source>
        <dbReference type="PROSITE" id="PS50850"/>
    </source>
</evidence>
<dbReference type="AlphaFoldDB" id="A0A8J5QQE6"/>
<sequence length="505" mass="55808">MSIEKLSEALPSELKEYVGSEESLSSQKETSIQEQVDALAEEHGINQKKLMWKIDLWVVPPFCLLYFLSFLDRVNIGNANLYGMSTDLNLVGNQYNIALLVFFLPYVFFEVAANYLMKIISPHILLSAVVLVFGALSIGVGFVQTFGGLVACRFLIGVTEAATFPSIFYLLSTYYSKAEAQRRFSAFFSCTVLAGAASGAVAFRINDMDGVHGLASWRWVFIIEGAVTCGCAFLLFFIIADFPEEARFLNENERLFIKRKLEVLTGTTSAFEIKNKVSDILKCFKDLLIWLPALSYFGLIIPSYGYAYFSPVIIKQLGYTAVEAQLHSVYPYILAFGVINGLAFLSDYTGKRLPYALVACVMAVTGLALVLGATTNANARYTGCFLAVSGLYSAMPLVVCWAALNFGSHIRKSVGTAWQIGFGNIGGIIATFIFLSSDAPFYKRGLGTSLGGVVFSMICSVAYFFLCHRMNKIKKTEAYQQEFAAMSEIDQIKAGDRNPTFEYLY</sequence>
<feature type="transmembrane region" description="Helical" evidence="6">
    <location>
        <begin position="329"/>
        <end position="346"/>
    </location>
</feature>
<evidence type="ECO:0000256" key="3">
    <source>
        <dbReference type="ARBA" id="ARBA00022692"/>
    </source>
</evidence>
<feature type="transmembrane region" description="Helical" evidence="6">
    <location>
        <begin position="217"/>
        <end position="240"/>
    </location>
</feature>
<comment type="caution">
    <text evidence="8">The sequence shown here is derived from an EMBL/GenBank/DDBJ whole genome shotgun (WGS) entry which is preliminary data.</text>
</comment>
<feature type="transmembrane region" description="Helical" evidence="6">
    <location>
        <begin position="447"/>
        <end position="466"/>
    </location>
</feature>
<keyword evidence="5 6" id="KW-0472">Membrane</keyword>
<evidence type="ECO:0000256" key="5">
    <source>
        <dbReference type="ARBA" id="ARBA00023136"/>
    </source>
</evidence>
<dbReference type="PANTHER" id="PTHR43791:SF46">
    <property type="entry name" value="MAJOR FACILITATOR SUPERFAMILY (MFS) PROFILE DOMAIN-CONTAINING PROTEIN-RELATED"/>
    <property type="match status" value="1"/>
</dbReference>
<gene>
    <name evidence="8" type="ORF">J8A68_001678</name>
</gene>
<accession>A0A8J5QQE6</accession>
<dbReference type="InterPro" id="IPR020846">
    <property type="entry name" value="MFS_dom"/>
</dbReference>
<dbReference type="Proteomes" id="UP000694255">
    <property type="component" value="Unassembled WGS sequence"/>
</dbReference>
<feature type="transmembrane region" description="Helical" evidence="6">
    <location>
        <begin position="416"/>
        <end position="435"/>
    </location>
</feature>